<feature type="domain" description="Transglutaminase-like" evidence="2">
    <location>
        <begin position="438"/>
        <end position="509"/>
    </location>
</feature>
<feature type="transmembrane region" description="Helical" evidence="1">
    <location>
        <begin position="48"/>
        <end position="65"/>
    </location>
</feature>
<dbReference type="AlphaFoldDB" id="A0A4R6N8K3"/>
<dbReference type="EMBL" id="SNXE01000002">
    <property type="protein sequence ID" value="TDP11901.1"/>
    <property type="molecule type" value="Genomic_DNA"/>
</dbReference>
<proteinExistence type="predicted"/>
<sequence>MSPISPRSVAGSGMGWRERLSHLPRDTRDTFFLLATIAATALPHLDHVPLWCGLMTGLMLLWRGLLAWQGRPLPGRWALLLLIALTAGLTLLTHRTLLGREPGITMLLMLMAMKTLELRARRDAFVVFFLGFFLVLTQFLYSQSLLTGLWTLLCVWALMSALVLAQMPVGQPSLRLAAAQAARTTALGLPVMVLLFMLFPRIAPLWGVPSDAVGKTGLSNEMQFGAMSEIANDESIAMRLRFEGPPPPPEKLYFRGPVLSRFDGRSWRALPGQGPQAAMLGGSAPEVRGPALRYEITLEPLRLSVLPLLESGPEAPGTRLEAQGLSLWRGSELQWLSPRPITERLRLQAQAHLDYSSGPRRMSASLLAYQELPPGLNPRTLGWAADLRRERLQDLSPAEYGPAAVAAVLQHLREAEFIYTLTPGRYGDNSPHLVDEFWLDRRLGFCEHFAGAFVVVMRALGLPARVVTGFQGADRELQDGYLVVRNAQAHAWAEVWLPERGWQRVDPTAAVAPERVLAGLALQAPPGALAGTVNALSPALWRGLQGLRSGWEALNNRWQQYVLNYSRQDQFDLLKSLGWSSPDWSALGQLAAGLLGLIAAAGALWVAWQARAHDGWSQLRAALLRELRRLDVPAQAHQGPRLWAELLRQRHGARAAPLEQLLLELERARYAPAASAPDLGWAARRRRLRAFRAAGRMLRTPSSP</sequence>
<evidence type="ECO:0000256" key="1">
    <source>
        <dbReference type="SAM" id="Phobius"/>
    </source>
</evidence>
<dbReference type="Pfam" id="PF01841">
    <property type="entry name" value="Transglut_core"/>
    <property type="match status" value="1"/>
</dbReference>
<name>A0A4R6N8K3_9BURK</name>
<dbReference type="InterPro" id="IPR021878">
    <property type="entry name" value="TgpA_N"/>
</dbReference>
<protein>
    <submittedName>
        <fullName evidence="3">Transglutaminase superfamily protein</fullName>
    </submittedName>
</protein>
<feature type="transmembrane region" description="Helical" evidence="1">
    <location>
        <begin position="123"/>
        <end position="141"/>
    </location>
</feature>
<reference evidence="3 4" key="1">
    <citation type="submission" date="2019-03" db="EMBL/GenBank/DDBJ databases">
        <title>Genomic Encyclopedia of Type Strains, Phase IV (KMG-IV): sequencing the most valuable type-strain genomes for metagenomic binning, comparative biology and taxonomic classification.</title>
        <authorList>
            <person name="Goeker M."/>
        </authorList>
    </citation>
    <scope>NUCLEOTIDE SEQUENCE [LARGE SCALE GENOMIC DNA]</scope>
    <source>
        <strain evidence="3 4">DSM 25082</strain>
    </source>
</reference>
<organism evidence="3 4">
    <name type="scientific">Roseateles asaccharophilus</name>
    <dbReference type="NCBI Taxonomy" id="582607"/>
    <lineage>
        <taxon>Bacteria</taxon>
        <taxon>Pseudomonadati</taxon>
        <taxon>Pseudomonadota</taxon>
        <taxon>Betaproteobacteria</taxon>
        <taxon>Burkholderiales</taxon>
        <taxon>Sphaerotilaceae</taxon>
        <taxon>Roseateles</taxon>
    </lineage>
</organism>
<evidence type="ECO:0000313" key="4">
    <source>
        <dbReference type="Proteomes" id="UP000295357"/>
    </source>
</evidence>
<keyword evidence="1" id="KW-1133">Transmembrane helix</keyword>
<comment type="caution">
    <text evidence="3">The sequence shown here is derived from an EMBL/GenBank/DDBJ whole genome shotgun (WGS) entry which is preliminary data.</text>
</comment>
<evidence type="ECO:0000259" key="2">
    <source>
        <dbReference type="SMART" id="SM00460"/>
    </source>
</evidence>
<keyword evidence="1" id="KW-0812">Transmembrane</keyword>
<feature type="transmembrane region" description="Helical" evidence="1">
    <location>
        <begin position="147"/>
        <end position="165"/>
    </location>
</feature>
<evidence type="ECO:0000313" key="3">
    <source>
        <dbReference type="EMBL" id="TDP11901.1"/>
    </source>
</evidence>
<dbReference type="SUPFAM" id="SSF54001">
    <property type="entry name" value="Cysteine proteinases"/>
    <property type="match status" value="1"/>
</dbReference>
<dbReference type="InterPro" id="IPR002931">
    <property type="entry name" value="Transglutaminase-like"/>
</dbReference>
<dbReference type="SMART" id="SM00460">
    <property type="entry name" value="TGc"/>
    <property type="match status" value="1"/>
</dbReference>
<dbReference type="RefSeq" id="WP_246030715.1">
    <property type="nucleotide sequence ID" value="NZ_JAUFPJ010000002.1"/>
</dbReference>
<dbReference type="PANTHER" id="PTHR42736:SF1">
    <property type="entry name" value="PROTEIN-GLUTAMINE GAMMA-GLUTAMYLTRANSFERASE"/>
    <property type="match status" value="1"/>
</dbReference>
<keyword evidence="1" id="KW-0472">Membrane</keyword>
<dbReference type="Proteomes" id="UP000295357">
    <property type="component" value="Unassembled WGS sequence"/>
</dbReference>
<dbReference type="InterPro" id="IPR052901">
    <property type="entry name" value="Bact_TGase-like"/>
</dbReference>
<dbReference type="InterPro" id="IPR038765">
    <property type="entry name" value="Papain-like_cys_pep_sf"/>
</dbReference>
<feature type="transmembrane region" description="Helical" evidence="1">
    <location>
        <begin position="584"/>
        <end position="608"/>
    </location>
</feature>
<accession>A0A4R6N8K3</accession>
<feature type="transmembrane region" description="Helical" evidence="1">
    <location>
        <begin position="77"/>
        <end position="93"/>
    </location>
</feature>
<dbReference type="Pfam" id="PF11992">
    <property type="entry name" value="TgpA_N"/>
    <property type="match status" value="1"/>
</dbReference>
<dbReference type="Gene3D" id="3.10.620.30">
    <property type="match status" value="1"/>
</dbReference>
<gene>
    <name evidence="3" type="ORF">DFR39_102285</name>
</gene>
<dbReference type="PANTHER" id="PTHR42736">
    <property type="entry name" value="PROTEIN-GLUTAMINE GAMMA-GLUTAMYLTRANSFERASE"/>
    <property type="match status" value="1"/>
</dbReference>
<keyword evidence="4" id="KW-1185">Reference proteome</keyword>
<feature type="transmembrane region" description="Helical" evidence="1">
    <location>
        <begin position="186"/>
        <end position="206"/>
    </location>
</feature>